<keyword evidence="4" id="KW-0804">Transcription</keyword>
<dbReference type="InterPro" id="IPR041347">
    <property type="entry name" value="MftR_C"/>
</dbReference>
<dbReference type="InterPro" id="IPR050624">
    <property type="entry name" value="HTH-type_Tx_Regulator"/>
</dbReference>
<evidence type="ECO:0000313" key="8">
    <source>
        <dbReference type="Proteomes" id="UP000673821"/>
    </source>
</evidence>
<gene>
    <name evidence="7" type="ORF">R69776_01606</name>
</gene>
<dbReference type="RefSeq" id="WP_200658226.1">
    <property type="nucleotide sequence ID" value="NZ_CAJNBH010000004.1"/>
</dbReference>
<dbReference type="InterPro" id="IPR001647">
    <property type="entry name" value="HTH_TetR"/>
</dbReference>
<keyword evidence="8" id="KW-1185">Reference proteome</keyword>
<evidence type="ECO:0000256" key="3">
    <source>
        <dbReference type="ARBA" id="ARBA00023125"/>
    </source>
</evidence>
<keyword evidence="3 5" id="KW-0238">DNA-binding</keyword>
<sequence>MHSRQSPIEGLRERKRRETLLRITEVGLDLFITNGYEETTLDGIASAAGISRRTFFHYFRSKDQILLAWQASLVNSIRTHVLAASPDQSPLDAICGALQTLAVRNNVDAMIDITQVIRSNDQLHAANQAKYLQMEEAAFEALCQLWPDPAQRSRLQIVAMVSLGAFRVALDEWTDTGGKQPFAERLAQAFSDLRTDS</sequence>
<organism evidence="7 8">
    <name type="scientific">Paraburkholderia nemoris</name>
    <dbReference type="NCBI Taxonomy" id="2793076"/>
    <lineage>
        <taxon>Bacteria</taxon>
        <taxon>Pseudomonadati</taxon>
        <taxon>Pseudomonadota</taxon>
        <taxon>Betaproteobacteria</taxon>
        <taxon>Burkholderiales</taxon>
        <taxon>Burkholderiaceae</taxon>
        <taxon>Paraburkholderia</taxon>
    </lineage>
</organism>
<keyword evidence="2" id="KW-0805">Transcription regulation</keyword>
<dbReference type="PANTHER" id="PTHR43479">
    <property type="entry name" value="ACREF/ENVCD OPERON REPRESSOR-RELATED"/>
    <property type="match status" value="1"/>
</dbReference>
<reference evidence="7 8" key="1">
    <citation type="submission" date="2021-02" db="EMBL/GenBank/DDBJ databases">
        <authorList>
            <person name="Vanwijnsberghe S."/>
        </authorList>
    </citation>
    <scope>NUCLEOTIDE SEQUENCE [LARGE SCALE GENOMIC DNA]</scope>
    <source>
        <strain evidence="7 8">R-69776</strain>
    </source>
</reference>
<evidence type="ECO:0000256" key="1">
    <source>
        <dbReference type="ARBA" id="ARBA00022491"/>
    </source>
</evidence>
<accession>A0ABN7KZK4</accession>
<evidence type="ECO:0000256" key="5">
    <source>
        <dbReference type="PROSITE-ProRule" id="PRU00335"/>
    </source>
</evidence>
<dbReference type="Pfam" id="PF17754">
    <property type="entry name" value="TetR_C_14"/>
    <property type="match status" value="1"/>
</dbReference>
<comment type="caution">
    <text evidence="7">The sequence shown here is derived from an EMBL/GenBank/DDBJ whole genome shotgun (WGS) entry which is preliminary data.</text>
</comment>
<dbReference type="Pfam" id="PF00440">
    <property type="entry name" value="TetR_N"/>
    <property type="match status" value="1"/>
</dbReference>
<evidence type="ECO:0000313" key="7">
    <source>
        <dbReference type="EMBL" id="CAE6722718.1"/>
    </source>
</evidence>
<dbReference type="InterPro" id="IPR009057">
    <property type="entry name" value="Homeodomain-like_sf"/>
</dbReference>
<proteinExistence type="predicted"/>
<evidence type="ECO:0000256" key="4">
    <source>
        <dbReference type="ARBA" id="ARBA00023163"/>
    </source>
</evidence>
<name>A0ABN7KZK4_9BURK</name>
<dbReference type="PRINTS" id="PR00455">
    <property type="entry name" value="HTHTETR"/>
</dbReference>
<dbReference type="InterPro" id="IPR023772">
    <property type="entry name" value="DNA-bd_HTH_TetR-type_CS"/>
</dbReference>
<protein>
    <recommendedName>
        <fullName evidence="6">HTH tetR-type domain-containing protein</fullName>
    </recommendedName>
</protein>
<evidence type="ECO:0000256" key="2">
    <source>
        <dbReference type="ARBA" id="ARBA00023015"/>
    </source>
</evidence>
<dbReference type="Proteomes" id="UP000673821">
    <property type="component" value="Unassembled WGS sequence"/>
</dbReference>
<evidence type="ECO:0000259" key="6">
    <source>
        <dbReference type="PROSITE" id="PS50977"/>
    </source>
</evidence>
<dbReference type="EMBL" id="CAJNBH010000004">
    <property type="protein sequence ID" value="CAE6722718.1"/>
    <property type="molecule type" value="Genomic_DNA"/>
</dbReference>
<dbReference type="PROSITE" id="PS50977">
    <property type="entry name" value="HTH_TETR_2"/>
    <property type="match status" value="1"/>
</dbReference>
<keyword evidence="1" id="KW-0678">Repressor</keyword>
<dbReference type="Gene3D" id="1.10.357.10">
    <property type="entry name" value="Tetracycline Repressor, domain 2"/>
    <property type="match status" value="1"/>
</dbReference>
<dbReference type="PANTHER" id="PTHR43479:SF12">
    <property type="entry name" value="TRANSCRIPTIONAL REGULATORY PROTEIN"/>
    <property type="match status" value="1"/>
</dbReference>
<dbReference type="SUPFAM" id="SSF46689">
    <property type="entry name" value="Homeodomain-like"/>
    <property type="match status" value="1"/>
</dbReference>
<feature type="DNA-binding region" description="H-T-H motif" evidence="5">
    <location>
        <begin position="40"/>
        <end position="59"/>
    </location>
</feature>
<feature type="domain" description="HTH tetR-type" evidence="6">
    <location>
        <begin position="17"/>
        <end position="77"/>
    </location>
</feature>
<dbReference type="PROSITE" id="PS01081">
    <property type="entry name" value="HTH_TETR_1"/>
    <property type="match status" value="1"/>
</dbReference>